<feature type="binding site" evidence="12">
    <location>
        <position position="85"/>
    </location>
    <ligand>
        <name>ATP</name>
        <dbReference type="ChEBI" id="CHEBI:30616"/>
    </ligand>
</feature>
<protein>
    <recommendedName>
        <fullName evidence="12 13">Protein translocase subunit SecA</fullName>
        <ecNumber evidence="12">7.4.2.8</ecNumber>
    </recommendedName>
</protein>
<dbReference type="NCBIfam" id="NF009538">
    <property type="entry name" value="PRK12904.1"/>
    <property type="match status" value="1"/>
</dbReference>
<comment type="catalytic activity">
    <reaction evidence="12">
        <text>ATP + H2O + cellular proteinSide 1 = ADP + phosphate + cellular proteinSide 2.</text>
        <dbReference type="EC" id="7.4.2.8"/>
    </reaction>
</comment>
<dbReference type="SUPFAM" id="SSF81886">
    <property type="entry name" value="Helical scaffold and wing domains of SecA"/>
    <property type="match status" value="1"/>
</dbReference>
<dbReference type="Pfam" id="PF07516">
    <property type="entry name" value="SecA_SW"/>
    <property type="match status" value="1"/>
</dbReference>
<dbReference type="PROSITE" id="PS51194">
    <property type="entry name" value="HELICASE_CTER"/>
    <property type="match status" value="1"/>
</dbReference>
<dbReference type="InterPro" id="IPR011116">
    <property type="entry name" value="SecA_Wing/Scaffold"/>
</dbReference>
<dbReference type="HAMAP" id="MF_01382">
    <property type="entry name" value="SecA"/>
    <property type="match status" value="1"/>
</dbReference>
<keyword evidence="4 12" id="KW-1003">Cell membrane</keyword>
<dbReference type="Proteomes" id="UP000318594">
    <property type="component" value="Chromosome"/>
</dbReference>
<dbReference type="PROSITE" id="PS51192">
    <property type="entry name" value="HELICASE_ATP_BIND_1"/>
    <property type="match status" value="1"/>
</dbReference>
<evidence type="ECO:0000259" key="17">
    <source>
        <dbReference type="PROSITE" id="PS51196"/>
    </source>
</evidence>
<dbReference type="InterPro" id="IPR011130">
    <property type="entry name" value="SecA_preprotein_X-link_dom"/>
</dbReference>
<name>A0ABM7GZG7_CUTAC</name>
<feature type="binding site" evidence="12">
    <location>
        <position position="492"/>
    </location>
    <ligand>
        <name>ATP</name>
        <dbReference type="ChEBI" id="CHEBI:30616"/>
    </ligand>
</feature>
<evidence type="ECO:0000256" key="7">
    <source>
        <dbReference type="ARBA" id="ARBA00022840"/>
    </source>
</evidence>
<evidence type="ECO:0000256" key="13">
    <source>
        <dbReference type="RuleBase" id="RU003874"/>
    </source>
</evidence>
<proteinExistence type="inferred from homology"/>
<dbReference type="PANTHER" id="PTHR30612">
    <property type="entry name" value="SECA INNER MEMBRANE COMPONENT OF SEC PROTEIN SECRETION SYSTEM"/>
    <property type="match status" value="1"/>
</dbReference>
<dbReference type="EC" id="7.4.2.8" evidence="12"/>
<dbReference type="InterPro" id="IPR000185">
    <property type="entry name" value="SecA"/>
</dbReference>
<dbReference type="Pfam" id="PF21090">
    <property type="entry name" value="P-loop_SecA"/>
    <property type="match status" value="1"/>
</dbReference>
<comment type="subcellular location">
    <subcellularLocation>
        <location evidence="12">Cell membrane</location>
        <topology evidence="12">Peripheral membrane protein</topology>
        <orientation evidence="12">Cytoplasmic side</orientation>
    </subcellularLocation>
    <subcellularLocation>
        <location evidence="12">Cytoplasm</location>
    </subcellularLocation>
    <subcellularLocation>
        <location evidence="1">Membrane</location>
        <topology evidence="1">Peripheral membrane protein</topology>
    </subcellularLocation>
    <text evidence="12">Distribution is 50-50.</text>
</comment>
<keyword evidence="9 12" id="KW-1278">Translocase</keyword>
<dbReference type="SUPFAM" id="SSF81767">
    <property type="entry name" value="Pre-protein crosslinking domain of SecA"/>
    <property type="match status" value="1"/>
</dbReference>
<dbReference type="CDD" id="cd18803">
    <property type="entry name" value="SF2_C_secA"/>
    <property type="match status" value="1"/>
</dbReference>
<dbReference type="Gene3D" id="1.10.3060.10">
    <property type="entry name" value="Helical scaffold and wing domains of SecA"/>
    <property type="match status" value="1"/>
</dbReference>
<dbReference type="PRINTS" id="PR00906">
    <property type="entry name" value="SECA"/>
</dbReference>
<reference evidence="18 19" key="1">
    <citation type="submission" date="2019-06" db="EMBL/GenBank/DDBJ databases">
        <title>Complete genome sequence of Cutibacterium acnes subsp. acnes NBRC 107605.</title>
        <authorList>
            <person name="Miura T."/>
            <person name="Furukawa M."/>
            <person name="Shimamura M."/>
            <person name="Ohyama Y."/>
            <person name="Yamazoe A."/>
            <person name="Kawasaki H."/>
        </authorList>
    </citation>
    <scope>NUCLEOTIDE SEQUENCE [LARGE SCALE GENOMIC DNA]</scope>
    <source>
        <strain evidence="18 19">NBRC 107605</strain>
    </source>
</reference>
<evidence type="ECO:0000256" key="3">
    <source>
        <dbReference type="ARBA" id="ARBA00022448"/>
    </source>
</evidence>
<sequence length="901" mass="101720">MNLMDRVLHAGEGKIIRRLNRIVGQVNSIEEDYVAMDDDELAGQTADFRQRLDNGESLDRLLPEAFATVREASKRVLGKRHFDVQIMGGAALHQCNIAEMKTGEGKTLVGLLPAYLEGLLGEGVHIVTVNDYLARVQSEQMGRVHRFLGLSISAILSDMPPMARKEAYKADVTYGTNNEFGFDYLRDNMASSLSECVQRGHHYAIVDEVDSILVDEARTPLIISGPAEENKQWYPEFAKIVSRLERDVDYEVDEKKRTVSVLGHGITVVEERLGIENLYESANTPLIGYLNNAIKAKELFHRDKDYVVVGGEVLIVDEHTGRTLAGRRYNEGLHQALEAKEHVEIKDEYQTLATITLQNYFRMYDKLAGMTGTAKTEESEFQKIYGLGVIPIPTNRPMIRKDQKDLIYRTEDAKFDAIIADVVERHEAGQPILIGTASVAKSELLSEKLKRAGVPHKVLNAKHHESEAAIVALAGRKGAVTVSTNMAGRGTDIILGGNPEFLTELDLREKGLDPLEDQDAYQTAWNNTLAKYEEQSQAEHNEVEGLGGLYVIGSERHESRRIDNQLRGRSGRQGDPGESRFYLSLQDELMRLFKPEVIDRAMVTLKMPEDMPIESKWVSRQIESAQKQVEAQNFEMRKNVLKYDDVMNRQRHVIYGDRRKVLEGADVEAELRATTDRVVEAGVRKYAEGYSEDWDLDAMWNEIGTVYPVGLDLDEYADCQDVEELIEDFKADAQEAYDRRESELGEATMRQLEREVLLTVLDRKWREHLYEMDYLREGIGLRAMAQRDPLVEYQREGGDMFNSMMDSFKEEVVGFLFNLEIETGPQVGLVTDDGGNPVTADSVLPKGNRPRRALTYSAPDEQGEAETTSEGGQKPRGEGNRAARRSAASKKPKNRRNKKRR</sequence>
<evidence type="ECO:0000313" key="18">
    <source>
        <dbReference type="EMBL" id="BBK84673.1"/>
    </source>
</evidence>
<evidence type="ECO:0000256" key="2">
    <source>
        <dbReference type="ARBA" id="ARBA00007650"/>
    </source>
</evidence>
<dbReference type="InterPro" id="IPR020937">
    <property type="entry name" value="SecA_CS"/>
</dbReference>
<keyword evidence="5 12" id="KW-0963">Cytoplasm</keyword>
<evidence type="ECO:0000256" key="14">
    <source>
        <dbReference type="SAM" id="MobiDB-lite"/>
    </source>
</evidence>
<dbReference type="SMART" id="SM00958">
    <property type="entry name" value="SecA_PP_bind"/>
    <property type="match status" value="1"/>
</dbReference>
<evidence type="ECO:0000256" key="11">
    <source>
        <dbReference type="ARBA" id="ARBA00023136"/>
    </source>
</evidence>
<keyword evidence="19" id="KW-1185">Reference proteome</keyword>
<dbReference type="InterPro" id="IPR011115">
    <property type="entry name" value="SecA_DEAD"/>
</dbReference>
<feature type="domain" description="SecA family profile" evidence="17">
    <location>
        <begin position="1"/>
        <end position="614"/>
    </location>
</feature>
<dbReference type="InterPro" id="IPR001650">
    <property type="entry name" value="Helicase_C-like"/>
</dbReference>
<evidence type="ECO:0000256" key="5">
    <source>
        <dbReference type="ARBA" id="ARBA00022490"/>
    </source>
</evidence>
<keyword evidence="10 12" id="KW-0811">Translocation</keyword>
<dbReference type="InterPro" id="IPR014001">
    <property type="entry name" value="Helicase_ATP-bd"/>
</dbReference>
<dbReference type="PROSITE" id="PS01312">
    <property type="entry name" value="SECA"/>
    <property type="match status" value="1"/>
</dbReference>
<evidence type="ECO:0000256" key="4">
    <source>
        <dbReference type="ARBA" id="ARBA00022475"/>
    </source>
</evidence>
<dbReference type="SMART" id="SM00957">
    <property type="entry name" value="SecA_DEAD"/>
    <property type="match status" value="1"/>
</dbReference>
<gene>
    <name evidence="12 18" type="primary">secA</name>
    <name evidence="18" type="ORF">CacPP4_12880</name>
</gene>
<dbReference type="Pfam" id="PF01043">
    <property type="entry name" value="SecA_PP_bind"/>
    <property type="match status" value="1"/>
</dbReference>
<dbReference type="InterPro" id="IPR044722">
    <property type="entry name" value="SecA_SF2_C"/>
</dbReference>
<organism evidence="18 19">
    <name type="scientific">Cutibacterium acnes subsp. acnes</name>
    <dbReference type="NCBI Taxonomy" id="1734925"/>
    <lineage>
        <taxon>Bacteria</taxon>
        <taxon>Bacillati</taxon>
        <taxon>Actinomycetota</taxon>
        <taxon>Actinomycetes</taxon>
        <taxon>Propionibacteriales</taxon>
        <taxon>Propionibacteriaceae</taxon>
        <taxon>Cutibacterium</taxon>
    </lineage>
</organism>
<feature type="domain" description="Helicase ATP-binding" evidence="15">
    <location>
        <begin position="87"/>
        <end position="244"/>
    </location>
</feature>
<comment type="subunit">
    <text evidence="12">Monomer and homodimer. Part of the essential Sec protein translocation apparatus which comprises SecA, SecYEG and auxiliary proteins SecDF. Other proteins may also be involved.</text>
</comment>
<keyword evidence="7 12" id="KW-0067">ATP-binding</keyword>
<dbReference type="EMBL" id="AP019723">
    <property type="protein sequence ID" value="BBK84673.1"/>
    <property type="molecule type" value="Genomic_DNA"/>
</dbReference>
<keyword evidence="6 12" id="KW-0547">Nucleotide-binding</keyword>
<evidence type="ECO:0000259" key="16">
    <source>
        <dbReference type="PROSITE" id="PS51194"/>
    </source>
</evidence>
<evidence type="ECO:0000256" key="10">
    <source>
        <dbReference type="ARBA" id="ARBA00023010"/>
    </source>
</evidence>
<dbReference type="NCBIfam" id="TIGR00963">
    <property type="entry name" value="secA"/>
    <property type="match status" value="1"/>
</dbReference>
<evidence type="ECO:0000256" key="1">
    <source>
        <dbReference type="ARBA" id="ARBA00004170"/>
    </source>
</evidence>
<dbReference type="PROSITE" id="PS51196">
    <property type="entry name" value="SECA_MOTOR_DEAD"/>
    <property type="match status" value="1"/>
</dbReference>
<evidence type="ECO:0000259" key="15">
    <source>
        <dbReference type="PROSITE" id="PS51192"/>
    </source>
</evidence>
<feature type="compositionally biased region" description="Basic residues" evidence="14">
    <location>
        <begin position="882"/>
        <end position="901"/>
    </location>
</feature>
<evidence type="ECO:0000256" key="8">
    <source>
        <dbReference type="ARBA" id="ARBA00022927"/>
    </source>
</evidence>
<dbReference type="CDD" id="cd17928">
    <property type="entry name" value="DEXDc_SecA"/>
    <property type="match status" value="1"/>
</dbReference>
<dbReference type="Gene3D" id="3.90.1440.10">
    <property type="entry name" value="SecA, preprotein cross-linking domain"/>
    <property type="match status" value="1"/>
</dbReference>
<dbReference type="InterPro" id="IPR036266">
    <property type="entry name" value="SecA_Wing/Scaffold_sf"/>
</dbReference>
<dbReference type="Gene3D" id="3.40.50.300">
    <property type="entry name" value="P-loop containing nucleotide triphosphate hydrolases"/>
    <property type="match status" value="2"/>
</dbReference>
<comment type="similarity">
    <text evidence="2 12 13">Belongs to the SecA family.</text>
</comment>
<evidence type="ECO:0000256" key="12">
    <source>
        <dbReference type="HAMAP-Rule" id="MF_01382"/>
    </source>
</evidence>
<feature type="region of interest" description="Disordered" evidence="14">
    <location>
        <begin position="828"/>
        <end position="901"/>
    </location>
</feature>
<keyword evidence="11 12" id="KW-0472">Membrane</keyword>
<evidence type="ECO:0000256" key="9">
    <source>
        <dbReference type="ARBA" id="ARBA00022967"/>
    </source>
</evidence>
<evidence type="ECO:0000313" key="19">
    <source>
        <dbReference type="Proteomes" id="UP000318594"/>
    </source>
</evidence>
<dbReference type="InterPro" id="IPR036670">
    <property type="entry name" value="SecA_X-link_sf"/>
</dbReference>
<dbReference type="PANTHER" id="PTHR30612:SF0">
    <property type="entry name" value="CHLOROPLAST PROTEIN-TRANSPORTING ATPASE"/>
    <property type="match status" value="1"/>
</dbReference>
<keyword evidence="8 12" id="KW-0653">Protein transport</keyword>
<dbReference type="InterPro" id="IPR014018">
    <property type="entry name" value="SecA_motor_DEAD"/>
</dbReference>
<accession>A0ABM7GZG7</accession>
<comment type="function">
    <text evidence="12">Part of the Sec protein translocase complex. Interacts with the SecYEG preprotein conducting channel. Has a central role in coupling the hydrolysis of ATP to the transfer of proteins into and across the cell membrane, serving as an ATP-driven molecular motor driving the stepwise translocation of polypeptide chains across the membrane.</text>
</comment>
<feature type="binding site" evidence="12">
    <location>
        <begin position="103"/>
        <end position="107"/>
    </location>
    <ligand>
        <name>ATP</name>
        <dbReference type="ChEBI" id="CHEBI:30616"/>
    </ligand>
</feature>
<dbReference type="Pfam" id="PF07517">
    <property type="entry name" value="SecA_DEAD"/>
    <property type="match status" value="1"/>
</dbReference>
<dbReference type="InterPro" id="IPR027417">
    <property type="entry name" value="P-loop_NTPase"/>
</dbReference>
<keyword evidence="3 12" id="KW-0813">Transport</keyword>
<dbReference type="SUPFAM" id="SSF52540">
    <property type="entry name" value="P-loop containing nucleoside triphosphate hydrolases"/>
    <property type="match status" value="2"/>
</dbReference>
<feature type="domain" description="Helicase C-terminal" evidence="16">
    <location>
        <begin position="414"/>
        <end position="619"/>
    </location>
</feature>
<evidence type="ECO:0000256" key="6">
    <source>
        <dbReference type="ARBA" id="ARBA00022741"/>
    </source>
</evidence>